<keyword evidence="3" id="KW-1185">Reference proteome</keyword>
<keyword evidence="1" id="KW-0732">Signal</keyword>
<sequence>MRALALAFALIASPALASGDCVEGTDSFYESPACYGLHAIGAPVGYQGEPARIAAKSSHGRVAILTASGAWIVFNVSPEAWEGKLEDE</sequence>
<proteinExistence type="predicted"/>
<dbReference type="Proteomes" id="UP000325684">
    <property type="component" value="Unassembled WGS sequence"/>
</dbReference>
<evidence type="ECO:0000313" key="2">
    <source>
        <dbReference type="EMBL" id="KAB0269048.1"/>
    </source>
</evidence>
<dbReference type="AlphaFoldDB" id="A0A5N3PH57"/>
<feature type="chain" id="PRO_5024393782" evidence="1">
    <location>
        <begin position="18"/>
        <end position="88"/>
    </location>
</feature>
<reference evidence="2 3" key="1">
    <citation type="journal article" date="2019" name="Microorganisms">
        <title>Genome Insights into the Novel Species Microvirga brassicacearum, a Rapeseed Endophyte with Biotechnological Potential.</title>
        <authorList>
            <person name="Jimenez-Gomez A."/>
            <person name="Saati-Santamaria Z."/>
            <person name="Igual J.M."/>
            <person name="Rivas R."/>
            <person name="Mateos P.F."/>
            <person name="Garcia-Fraile P."/>
        </authorList>
    </citation>
    <scope>NUCLEOTIDE SEQUENCE [LARGE SCALE GENOMIC DNA]</scope>
    <source>
        <strain evidence="2 3">CDVBN77</strain>
    </source>
</reference>
<evidence type="ECO:0000256" key="1">
    <source>
        <dbReference type="SAM" id="SignalP"/>
    </source>
</evidence>
<evidence type="ECO:0000313" key="3">
    <source>
        <dbReference type="Proteomes" id="UP000325684"/>
    </source>
</evidence>
<dbReference type="EMBL" id="VCMV01000003">
    <property type="protein sequence ID" value="KAB0269048.1"/>
    <property type="molecule type" value="Genomic_DNA"/>
</dbReference>
<comment type="caution">
    <text evidence="2">The sequence shown here is derived from an EMBL/GenBank/DDBJ whole genome shotgun (WGS) entry which is preliminary data.</text>
</comment>
<protein>
    <submittedName>
        <fullName evidence="2">Uncharacterized protein</fullName>
    </submittedName>
</protein>
<dbReference type="RefSeq" id="WP_150942105.1">
    <property type="nucleotide sequence ID" value="NZ_VCMV01000003.1"/>
</dbReference>
<organism evidence="2 3">
    <name type="scientific">Microvirga brassicacearum</name>
    <dbReference type="NCBI Taxonomy" id="2580413"/>
    <lineage>
        <taxon>Bacteria</taxon>
        <taxon>Pseudomonadati</taxon>
        <taxon>Pseudomonadota</taxon>
        <taxon>Alphaproteobacteria</taxon>
        <taxon>Hyphomicrobiales</taxon>
        <taxon>Methylobacteriaceae</taxon>
        <taxon>Microvirga</taxon>
    </lineage>
</organism>
<name>A0A5N3PH57_9HYPH</name>
<gene>
    <name evidence="2" type="ORF">FEZ63_02770</name>
</gene>
<accession>A0A5N3PH57</accession>
<feature type="signal peptide" evidence="1">
    <location>
        <begin position="1"/>
        <end position="17"/>
    </location>
</feature>